<reference evidence="1 2" key="2">
    <citation type="journal article" date="2019" name="G3 (Bethesda)">
        <title>Hybrid Assembly of the Genome of the Entomopathogenic Nematode Steinernema carpocapsae Identifies the X-Chromosome.</title>
        <authorList>
            <person name="Serra L."/>
            <person name="Macchietto M."/>
            <person name="Macias-Munoz A."/>
            <person name="McGill C.J."/>
            <person name="Rodriguez I.M."/>
            <person name="Rodriguez B."/>
            <person name="Murad R."/>
            <person name="Mortazavi A."/>
        </authorList>
    </citation>
    <scope>NUCLEOTIDE SEQUENCE [LARGE SCALE GENOMIC DNA]</scope>
    <source>
        <strain evidence="1 2">ALL</strain>
    </source>
</reference>
<keyword evidence="2" id="KW-1185">Reference proteome</keyword>
<reference evidence="1 2" key="1">
    <citation type="journal article" date="2015" name="Genome Biol.">
        <title>Comparative genomics of Steinernema reveals deeply conserved gene regulatory networks.</title>
        <authorList>
            <person name="Dillman A.R."/>
            <person name="Macchietto M."/>
            <person name="Porter C.F."/>
            <person name="Rogers A."/>
            <person name="Williams B."/>
            <person name="Antoshechkin I."/>
            <person name="Lee M.M."/>
            <person name="Goodwin Z."/>
            <person name="Lu X."/>
            <person name="Lewis E.E."/>
            <person name="Goodrich-Blair H."/>
            <person name="Stock S.P."/>
            <person name="Adams B.J."/>
            <person name="Sternberg P.W."/>
            <person name="Mortazavi A."/>
        </authorList>
    </citation>
    <scope>NUCLEOTIDE SEQUENCE [LARGE SCALE GENOMIC DNA]</scope>
    <source>
        <strain evidence="1 2">ALL</strain>
    </source>
</reference>
<evidence type="ECO:0000313" key="2">
    <source>
        <dbReference type="Proteomes" id="UP000298663"/>
    </source>
</evidence>
<organism evidence="1 2">
    <name type="scientific">Steinernema carpocapsae</name>
    <name type="common">Entomopathogenic nematode</name>
    <dbReference type="NCBI Taxonomy" id="34508"/>
    <lineage>
        <taxon>Eukaryota</taxon>
        <taxon>Metazoa</taxon>
        <taxon>Ecdysozoa</taxon>
        <taxon>Nematoda</taxon>
        <taxon>Chromadorea</taxon>
        <taxon>Rhabditida</taxon>
        <taxon>Tylenchina</taxon>
        <taxon>Panagrolaimomorpha</taxon>
        <taxon>Strongyloidoidea</taxon>
        <taxon>Steinernematidae</taxon>
        <taxon>Steinernema</taxon>
    </lineage>
</organism>
<protein>
    <submittedName>
        <fullName evidence="1">Uncharacterized protein</fullName>
    </submittedName>
</protein>
<proteinExistence type="predicted"/>
<sequence>MLIGDKRFSVQRESMLYSTHVLLLLSTLSLSTFKSYACIPTLFGLAKSKHGPANPDAAWKNMEKVYVQEDGALECVGPKSNTSLVSQFRIELLHMKDEKVVRHKSFIFARNGTRSGHLNWIYERKGTCLNNEDHFCHRIDKIIVWFDGAYPRYSDRFLIWFKGNNSTFEFKIPKLEPKSSLNWFGAGFEESNKDCNLYLKDANGKENESDFGRKEFKFKSAYYLISKTGGIERIMNEDDHWYFVNGRKKETELRINCEMECPSMHKTFL</sequence>
<accession>A0A4U5MR15</accession>
<comment type="caution">
    <text evidence="1">The sequence shown here is derived from an EMBL/GenBank/DDBJ whole genome shotgun (WGS) entry which is preliminary data.</text>
</comment>
<dbReference type="AlphaFoldDB" id="A0A4U5MR15"/>
<gene>
    <name evidence="1" type="ORF">L596_019607</name>
</gene>
<name>A0A4U5MR15_STECR</name>
<dbReference type="Proteomes" id="UP000298663">
    <property type="component" value="Unassembled WGS sequence"/>
</dbReference>
<evidence type="ECO:0000313" key="1">
    <source>
        <dbReference type="EMBL" id="TKR72097.1"/>
    </source>
</evidence>
<dbReference type="EMBL" id="AZBU02000006">
    <property type="protein sequence ID" value="TKR72097.1"/>
    <property type="molecule type" value="Genomic_DNA"/>
</dbReference>